<dbReference type="AlphaFoldDB" id="A0A803KYP7"/>
<feature type="region of interest" description="Disordered" evidence="1">
    <location>
        <begin position="1"/>
        <end position="35"/>
    </location>
</feature>
<dbReference type="Gramene" id="AUR62004156-RA">
    <property type="protein sequence ID" value="AUR62004156-RA:cds"/>
    <property type="gene ID" value="AUR62004156"/>
</dbReference>
<evidence type="ECO:0000313" key="2">
    <source>
        <dbReference type="EnsemblPlants" id="AUR62004156-RA:cds"/>
    </source>
</evidence>
<evidence type="ECO:0000313" key="3">
    <source>
        <dbReference type="Proteomes" id="UP000596660"/>
    </source>
</evidence>
<proteinExistence type="predicted"/>
<evidence type="ECO:0000256" key="1">
    <source>
        <dbReference type="SAM" id="MobiDB-lite"/>
    </source>
</evidence>
<name>A0A803KYP7_CHEQI</name>
<keyword evidence="3" id="KW-1185">Reference proteome</keyword>
<dbReference type="Proteomes" id="UP000596660">
    <property type="component" value="Unplaced"/>
</dbReference>
<reference evidence="2" key="2">
    <citation type="submission" date="2021-03" db="UniProtKB">
        <authorList>
            <consortium name="EnsemblPlants"/>
        </authorList>
    </citation>
    <scope>IDENTIFICATION</scope>
</reference>
<feature type="compositionally biased region" description="Basic and acidic residues" evidence="1">
    <location>
        <begin position="15"/>
        <end position="34"/>
    </location>
</feature>
<feature type="region of interest" description="Disordered" evidence="1">
    <location>
        <begin position="104"/>
        <end position="170"/>
    </location>
</feature>
<sequence>MEEAKSTTKNYGGQEGREQKMERGIENGKDEARTDALTGRIIGRGTERGGLYYVDEVAQQGNALLAHGSPENQLWMWHRRLEMVDPDPTTQVGNTTDATPEAVVSLPLRSPPNPPNEHPSKEVPSESSPVSYNMPEINPVSNESEQNRYELPPRSTRGVPPRRYDPEYEDQRSRYLIERISTENLSSTAIAFNASLYSADIPKNVEEAVKNEKWK</sequence>
<reference evidence="2" key="1">
    <citation type="journal article" date="2017" name="Nature">
        <title>The genome of Chenopodium quinoa.</title>
        <authorList>
            <person name="Jarvis D.E."/>
            <person name="Ho Y.S."/>
            <person name="Lightfoot D.J."/>
            <person name="Schmoeckel S.M."/>
            <person name="Li B."/>
            <person name="Borm T.J.A."/>
            <person name="Ohyanagi H."/>
            <person name="Mineta K."/>
            <person name="Michell C.T."/>
            <person name="Saber N."/>
            <person name="Kharbatia N.M."/>
            <person name="Rupper R.R."/>
            <person name="Sharp A.R."/>
            <person name="Dally N."/>
            <person name="Boughton B.A."/>
            <person name="Woo Y.H."/>
            <person name="Gao G."/>
            <person name="Schijlen E.G.W.M."/>
            <person name="Guo X."/>
            <person name="Momin A.A."/>
            <person name="Negrao S."/>
            <person name="Al-Babili S."/>
            <person name="Gehring C."/>
            <person name="Roessner U."/>
            <person name="Jung C."/>
            <person name="Murphy K."/>
            <person name="Arold S.T."/>
            <person name="Gojobori T."/>
            <person name="van der Linden C.G."/>
            <person name="van Loo E.N."/>
            <person name="Jellen E.N."/>
            <person name="Maughan P.J."/>
            <person name="Tester M."/>
        </authorList>
    </citation>
    <scope>NUCLEOTIDE SEQUENCE [LARGE SCALE GENOMIC DNA]</scope>
    <source>
        <strain evidence="2">cv. PI 614886</strain>
    </source>
</reference>
<protein>
    <submittedName>
        <fullName evidence="2">Uncharacterized protein</fullName>
    </submittedName>
</protein>
<organism evidence="2 3">
    <name type="scientific">Chenopodium quinoa</name>
    <name type="common">Quinoa</name>
    <dbReference type="NCBI Taxonomy" id="63459"/>
    <lineage>
        <taxon>Eukaryota</taxon>
        <taxon>Viridiplantae</taxon>
        <taxon>Streptophyta</taxon>
        <taxon>Embryophyta</taxon>
        <taxon>Tracheophyta</taxon>
        <taxon>Spermatophyta</taxon>
        <taxon>Magnoliopsida</taxon>
        <taxon>eudicotyledons</taxon>
        <taxon>Gunneridae</taxon>
        <taxon>Pentapetalae</taxon>
        <taxon>Caryophyllales</taxon>
        <taxon>Chenopodiaceae</taxon>
        <taxon>Chenopodioideae</taxon>
        <taxon>Atripliceae</taxon>
        <taxon>Chenopodium</taxon>
    </lineage>
</organism>
<dbReference type="EnsemblPlants" id="AUR62004156-RA">
    <property type="protein sequence ID" value="AUR62004156-RA:cds"/>
    <property type="gene ID" value="AUR62004156"/>
</dbReference>
<accession>A0A803KYP7</accession>